<dbReference type="EMBL" id="JBHSNW010000007">
    <property type="protein sequence ID" value="MFC5816703.1"/>
    <property type="molecule type" value="Genomic_DNA"/>
</dbReference>
<protein>
    <submittedName>
        <fullName evidence="6">FAD-dependent oxidoreductase</fullName>
    </submittedName>
</protein>
<dbReference type="RefSeq" id="WP_219549145.1">
    <property type="nucleotide sequence ID" value="NZ_JAHKRN010000045.1"/>
</dbReference>
<dbReference type="InterPro" id="IPR050315">
    <property type="entry name" value="FAD-oxidoreductase_2"/>
</dbReference>
<keyword evidence="2" id="KW-0285">Flavoprotein</keyword>
<dbReference type="PANTHER" id="PTHR43400:SF10">
    <property type="entry name" value="3-OXOSTEROID 1-DEHYDROGENASE"/>
    <property type="match status" value="1"/>
</dbReference>
<evidence type="ECO:0000256" key="3">
    <source>
        <dbReference type="ARBA" id="ARBA00022827"/>
    </source>
</evidence>
<dbReference type="Pfam" id="PF00890">
    <property type="entry name" value="FAD_binding_2"/>
    <property type="match status" value="1"/>
</dbReference>
<evidence type="ECO:0000313" key="7">
    <source>
        <dbReference type="Proteomes" id="UP001596096"/>
    </source>
</evidence>
<evidence type="ECO:0000256" key="1">
    <source>
        <dbReference type="ARBA" id="ARBA00001974"/>
    </source>
</evidence>
<keyword evidence="4" id="KW-0560">Oxidoreductase</keyword>
<accession>A0ABW1BTU5</accession>
<comment type="caution">
    <text evidence="6">The sequence shown here is derived from an EMBL/GenBank/DDBJ whole genome shotgun (WGS) entry which is preliminary data.</text>
</comment>
<dbReference type="InterPro" id="IPR003953">
    <property type="entry name" value="FAD-dep_OxRdtase_2_FAD-bd"/>
</dbReference>
<evidence type="ECO:0000256" key="4">
    <source>
        <dbReference type="ARBA" id="ARBA00023002"/>
    </source>
</evidence>
<feature type="domain" description="FAD-dependent oxidoreductase 2 FAD-binding" evidence="5">
    <location>
        <begin position="45"/>
        <end position="534"/>
    </location>
</feature>
<keyword evidence="3" id="KW-0274">FAD</keyword>
<name>A0ABW1BTU5_9ACTN</name>
<evidence type="ECO:0000256" key="2">
    <source>
        <dbReference type="ARBA" id="ARBA00022630"/>
    </source>
</evidence>
<evidence type="ECO:0000313" key="6">
    <source>
        <dbReference type="EMBL" id="MFC5816703.1"/>
    </source>
</evidence>
<comment type="cofactor">
    <cofactor evidence="1">
        <name>FAD</name>
        <dbReference type="ChEBI" id="CHEBI:57692"/>
    </cofactor>
</comment>
<gene>
    <name evidence="6" type="ORF">ACFPUY_16520</name>
</gene>
<dbReference type="Proteomes" id="UP001596096">
    <property type="component" value="Unassembled WGS sequence"/>
</dbReference>
<dbReference type="PANTHER" id="PTHR43400">
    <property type="entry name" value="FUMARATE REDUCTASE"/>
    <property type="match status" value="1"/>
</dbReference>
<proteinExistence type="predicted"/>
<organism evidence="6 7">
    <name type="scientific">Nonomuraea harbinensis</name>
    <dbReference type="NCBI Taxonomy" id="1286938"/>
    <lineage>
        <taxon>Bacteria</taxon>
        <taxon>Bacillati</taxon>
        <taxon>Actinomycetota</taxon>
        <taxon>Actinomycetes</taxon>
        <taxon>Streptosporangiales</taxon>
        <taxon>Streptosporangiaceae</taxon>
        <taxon>Nonomuraea</taxon>
    </lineage>
</organism>
<reference evidence="7" key="1">
    <citation type="journal article" date="2019" name="Int. J. Syst. Evol. Microbiol.">
        <title>The Global Catalogue of Microorganisms (GCM) 10K type strain sequencing project: providing services to taxonomists for standard genome sequencing and annotation.</title>
        <authorList>
            <consortium name="The Broad Institute Genomics Platform"/>
            <consortium name="The Broad Institute Genome Sequencing Center for Infectious Disease"/>
            <person name="Wu L."/>
            <person name="Ma J."/>
        </authorList>
    </citation>
    <scope>NUCLEOTIDE SEQUENCE [LARGE SCALE GENOMIC DNA]</scope>
    <source>
        <strain evidence="7">CGMCC 4.7106</strain>
    </source>
</reference>
<sequence length="554" mass="56961">MSAGNGGANGAGNGGANGAGNGGANGAGNGGANGAGNAEDLGRYDVIVIGAGGAGMCTAIEAAAAGASVLVLEKQSRIGGMLHIANGEFSGAGTRRQRERGIDDSPERHFEDVLRLSHSKVDEKLAWKSVKAQGETVDWLDGQGFDFHPDTPGLVHGHEVYSVPRTYWGVKSGLSVVKPLKRRLEEQIEAGRVRLLLNTRLTGAIVDADGRVTGISAATATSATSAAGAAGAAGAATAANGANTATAATGAGDAGGEVVAHGGAVVLATGGYDANPGLRNRFLPVGCESALIGCLPHATGDGLELAMGLGAQVSRDGYFIPVMGLIPDPGQEGFAVDYREAFIEVAPAYRTPYEIWVNDRGERFVAEDGASPEHRERALLAQPRIAMHVVWDRAIAETAEPLIRNGAGDWTRERMLAELERGRWIAVADTLEELAAKLGVAPGGLAATVERYNAAVRAGRDDDFGRTTLPAPIERAPFYGITTVGASILSRDGLRVNEDLEVLTESGAPLPGLYAVGEILGNNVFAGDNYVGGMSVTPAMTLGRELGARLGAGR</sequence>
<keyword evidence="7" id="KW-1185">Reference proteome</keyword>
<evidence type="ECO:0000259" key="5">
    <source>
        <dbReference type="Pfam" id="PF00890"/>
    </source>
</evidence>